<comment type="subcellular location">
    <subcellularLocation>
        <location evidence="1">Periplasm</location>
    </subcellularLocation>
</comment>
<gene>
    <name evidence="5" type="ORF">GL4_1921</name>
</gene>
<dbReference type="Proteomes" id="UP000031643">
    <property type="component" value="Chromosome"/>
</dbReference>
<comment type="similarity">
    <text evidence="2">Belongs to the bacterial solute-binding protein 5 family.</text>
</comment>
<dbReference type="OrthoDB" id="9803988at2"/>
<protein>
    <submittedName>
        <fullName evidence="5">ABC transporter, periplasmic substrate-binding protein</fullName>
    </submittedName>
</protein>
<dbReference type="GO" id="GO:1904680">
    <property type="term" value="F:peptide transmembrane transporter activity"/>
    <property type="evidence" value="ECO:0007669"/>
    <property type="project" value="TreeGrafter"/>
</dbReference>
<feature type="domain" description="Solute-binding protein family 5" evidence="4">
    <location>
        <begin position="70"/>
        <end position="479"/>
    </location>
</feature>
<dbReference type="RefSeq" id="WP_082025785.1">
    <property type="nucleotide sequence ID" value="NZ_AP014648.1"/>
</dbReference>
<dbReference type="KEGG" id="mcg:GL4_1921"/>
<evidence type="ECO:0000256" key="1">
    <source>
        <dbReference type="ARBA" id="ARBA00004418"/>
    </source>
</evidence>
<evidence type="ECO:0000256" key="2">
    <source>
        <dbReference type="ARBA" id="ARBA00005695"/>
    </source>
</evidence>
<organism evidence="5 6">
    <name type="scientific">Methyloceanibacter caenitepidi</name>
    <dbReference type="NCBI Taxonomy" id="1384459"/>
    <lineage>
        <taxon>Bacteria</taxon>
        <taxon>Pseudomonadati</taxon>
        <taxon>Pseudomonadota</taxon>
        <taxon>Alphaproteobacteria</taxon>
        <taxon>Hyphomicrobiales</taxon>
        <taxon>Hyphomicrobiaceae</taxon>
        <taxon>Methyloceanibacter</taxon>
    </lineage>
</organism>
<dbReference type="GO" id="GO:0015833">
    <property type="term" value="P:peptide transport"/>
    <property type="evidence" value="ECO:0007669"/>
    <property type="project" value="TreeGrafter"/>
</dbReference>
<dbReference type="GO" id="GO:0042884">
    <property type="term" value="P:microcin transport"/>
    <property type="evidence" value="ECO:0007669"/>
    <property type="project" value="TreeGrafter"/>
</dbReference>
<dbReference type="CDD" id="cd08497">
    <property type="entry name" value="MbnE-like"/>
    <property type="match status" value="1"/>
</dbReference>
<keyword evidence="3" id="KW-0732">Signal</keyword>
<evidence type="ECO:0000259" key="4">
    <source>
        <dbReference type="Pfam" id="PF00496"/>
    </source>
</evidence>
<dbReference type="AlphaFoldDB" id="A0A0A8K4E5"/>
<sequence length="577" mass="65282">MHGEPLEHADFSNFSYANPDAPKGGQARFAQQGSYDNLNPFIVKGVSGDGVREYVYETLMARAYDEPFTLYGLIAESIETPPDRSWVEFTLNPAAKFSDGTPITVEDVIFSHAVLRDHGRPNHRSYYKKVVKVEKTGERSVRFTFDDSGDREMPLIMGLMPILPSHALTPESFEQTTLDPPLGSGPYVVDAVDPGKSLTFKRNPNYWGRDLPVNRGRYNFDEIRVDYFRDASSMFEAFKSGLVDLREELSPNLWAQGYDFPALRQGKVVTEALPIETPAGMSALVFNTRRPIFADPRVRQALIRLFDYTWIDRTLYHDLFAYTQSYFARSELSSHGRPADATERALLAPFPDAVKPEIMDGTFSFAASEGAGQNREGRIAALKLLNEAGYVLRNGTLVNAETGEPFTFEILARTRSQERLLLTYADALKRVGIDVSIRQVDSAQYERRKQTFEFDMIPNYWGASLSPGNEQSFRWGSQAAKTEGSFNLAGVENEAVDAMIAAMLEAKTREDFVSAVRALDRVLLSGDYVVPLFYLPDQWVARWTRLQRPNETPLYGYQVDTWWYDQDQDGRRGTRKP</sequence>
<evidence type="ECO:0000256" key="3">
    <source>
        <dbReference type="ARBA" id="ARBA00022729"/>
    </source>
</evidence>
<dbReference type="PANTHER" id="PTHR30290:SF64">
    <property type="entry name" value="ABC TRANSPORTER PERIPLASMIC BINDING PROTEIN"/>
    <property type="match status" value="1"/>
</dbReference>
<evidence type="ECO:0000313" key="5">
    <source>
        <dbReference type="EMBL" id="BAQ17372.1"/>
    </source>
</evidence>
<dbReference type="InterPro" id="IPR030678">
    <property type="entry name" value="Peptide/Ni-bd"/>
</dbReference>
<dbReference type="GO" id="GO:0043190">
    <property type="term" value="C:ATP-binding cassette (ABC) transporter complex"/>
    <property type="evidence" value="ECO:0007669"/>
    <property type="project" value="InterPro"/>
</dbReference>
<dbReference type="Pfam" id="PF00496">
    <property type="entry name" value="SBP_bac_5"/>
    <property type="match status" value="1"/>
</dbReference>
<accession>A0A0A8K4E5</accession>
<dbReference type="PIRSF" id="PIRSF002741">
    <property type="entry name" value="MppA"/>
    <property type="match status" value="1"/>
</dbReference>
<dbReference type="GO" id="GO:0030288">
    <property type="term" value="C:outer membrane-bounded periplasmic space"/>
    <property type="evidence" value="ECO:0007669"/>
    <property type="project" value="TreeGrafter"/>
</dbReference>
<name>A0A0A8K4E5_9HYPH</name>
<reference evidence="5 6" key="1">
    <citation type="submission" date="2014-09" db="EMBL/GenBank/DDBJ databases">
        <title>Genome sequencing of Methyloceanibacter caenitepidi Gela4.</title>
        <authorList>
            <person name="Takeuchi M."/>
            <person name="Susumu S."/>
            <person name="Kamagata Y."/>
            <person name="Oshima K."/>
            <person name="Hattori M."/>
            <person name="Iwasaki W."/>
        </authorList>
    </citation>
    <scope>NUCLEOTIDE SEQUENCE [LARGE SCALE GENOMIC DNA]</scope>
    <source>
        <strain evidence="5 6">Gela4</strain>
    </source>
</reference>
<dbReference type="SUPFAM" id="SSF53850">
    <property type="entry name" value="Periplasmic binding protein-like II"/>
    <property type="match status" value="1"/>
</dbReference>
<dbReference type="InterPro" id="IPR000914">
    <property type="entry name" value="SBP_5_dom"/>
</dbReference>
<keyword evidence="6" id="KW-1185">Reference proteome</keyword>
<evidence type="ECO:0000313" key="6">
    <source>
        <dbReference type="Proteomes" id="UP000031643"/>
    </source>
</evidence>
<dbReference type="Gene3D" id="3.10.105.10">
    <property type="entry name" value="Dipeptide-binding Protein, Domain 3"/>
    <property type="match status" value="1"/>
</dbReference>
<proteinExistence type="inferred from homology"/>
<dbReference type="Gene3D" id="3.40.190.10">
    <property type="entry name" value="Periplasmic binding protein-like II"/>
    <property type="match status" value="1"/>
</dbReference>
<dbReference type="InterPro" id="IPR039424">
    <property type="entry name" value="SBP_5"/>
</dbReference>
<dbReference type="STRING" id="1384459.GL4_1921"/>
<dbReference type="EMBL" id="AP014648">
    <property type="protein sequence ID" value="BAQ17372.1"/>
    <property type="molecule type" value="Genomic_DNA"/>
</dbReference>
<dbReference type="HOGENOM" id="CLU_023171_0_0_5"/>
<dbReference type="PANTHER" id="PTHR30290">
    <property type="entry name" value="PERIPLASMIC BINDING COMPONENT OF ABC TRANSPORTER"/>
    <property type="match status" value="1"/>
</dbReference>